<dbReference type="Proteomes" id="UP000216478">
    <property type="component" value="Unassembled WGS sequence"/>
</dbReference>
<organism evidence="1 2">
    <name type="scientific">Brucella grignonensis</name>
    <dbReference type="NCBI Taxonomy" id="94627"/>
    <lineage>
        <taxon>Bacteria</taxon>
        <taxon>Pseudomonadati</taxon>
        <taxon>Pseudomonadota</taxon>
        <taxon>Alphaproteobacteria</taxon>
        <taxon>Hyphomicrobiales</taxon>
        <taxon>Brucellaceae</taxon>
        <taxon>Brucella/Ochrobactrum group</taxon>
        <taxon>Brucella</taxon>
    </lineage>
</organism>
<comment type="caution">
    <text evidence="1">The sequence shown here is derived from an EMBL/GenBank/DDBJ whole genome shotgun (WGS) entry which is preliminary data.</text>
</comment>
<dbReference type="InterPro" id="IPR018742">
    <property type="entry name" value="DUF2290"/>
</dbReference>
<dbReference type="EMBL" id="NNRL01000164">
    <property type="protein sequence ID" value="OYR09219.1"/>
    <property type="molecule type" value="Genomic_DNA"/>
</dbReference>
<gene>
    <name evidence="1" type="ORF">CEV33_2948</name>
</gene>
<protein>
    <recommendedName>
        <fullName evidence="3">DUF2290 domain-containing protein</fullName>
    </recommendedName>
</protein>
<proteinExistence type="predicted"/>
<name>A0A256F2X4_9HYPH</name>
<accession>A0A256F2X4</accession>
<keyword evidence="2" id="KW-1185">Reference proteome</keyword>
<dbReference type="Pfam" id="PF10053">
    <property type="entry name" value="DUF2290"/>
    <property type="match status" value="1"/>
</dbReference>
<evidence type="ECO:0000313" key="2">
    <source>
        <dbReference type="Proteomes" id="UP000216478"/>
    </source>
</evidence>
<evidence type="ECO:0008006" key="3">
    <source>
        <dbReference type="Google" id="ProtNLM"/>
    </source>
</evidence>
<reference evidence="1 2" key="1">
    <citation type="submission" date="2017-07" db="EMBL/GenBank/DDBJ databases">
        <title>Phylogenetic study on the rhizospheric bacterium Ochrobactrum sp. A44.</title>
        <authorList>
            <person name="Krzyzanowska D.M."/>
            <person name="Ossowicki A."/>
            <person name="Rajewska M."/>
            <person name="Maciag T."/>
            <person name="Kaczynski Z."/>
            <person name="Czerwicka M."/>
            <person name="Jafra S."/>
        </authorList>
    </citation>
    <scope>NUCLEOTIDE SEQUENCE [LARGE SCALE GENOMIC DNA]</scope>
    <source>
        <strain evidence="1 2">OgA9a</strain>
    </source>
</reference>
<evidence type="ECO:0000313" key="1">
    <source>
        <dbReference type="EMBL" id="OYR09219.1"/>
    </source>
</evidence>
<sequence length="167" mass="19346">MKDISYVDMYNGALEGEQYNIAMVDGALIQMQYRFINGVIHKHRLAFFPSPTLDEFQNNPDIYDEDEIYGDVIKRSIFPAPLRFDFDRSAAKNVTHPMSHLTIGQYGNCRIPVLSPLSPFLFTDFILKSFYNCGYKSFSKKIRIMKERFTSTITESEKEIIHISIPL</sequence>
<dbReference type="AlphaFoldDB" id="A0A256F2X4"/>